<evidence type="ECO:0000256" key="1">
    <source>
        <dbReference type="ARBA" id="ARBA00022630"/>
    </source>
</evidence>
<dbReference type="InterPro" id="IPR051799">
    <property type="entry name" value="NADH_flavin_oxidoreductase"/>
</dbReference>
<keyword evidence="2" id="KW-0560">Oxidoreductase</keyword>
<dbReference type="EMBL" id="CP073078">
    <property type="protein sequence ID" value="QUD89449.1"/>
    <property type="molecule type" value="Genomic_DNA"/>
</dbReference>
<dbReference type="RefSeq" id="WP_211939501.1">
    <property type="nucleotide sequence ID" value="NZ_CP073078.1"/>
</dbReference>
<evidence type="ECO:0000259" key="3">
    <source>
        <dbReference type="Pfam" id="PF00724"/>
    </source>
</evidence>
<protein>
    <submittedName>
        <fullName evidence="4">NADH:flavin oxidoreductase</fullName>
    </submittedName>
</protein>
<dbReference type="InterPro" id="IPR013785">
    <property type="entry name" value="Aldolase_TIM"/>
</dbReference>
<dbReference type="Pfam" id="PF00724">
    <property type="entry name" value="Oxidored_FMN"/>
    <property type="match status" value="1"/>
</dbReference>
<name>A0A975G291_9CAUL</name>
<dbReference type="KEGG" id="caul:KCG34_06090"/>
<organism evidence="4 5">
    <name type="scientific">Phenylobacterium montanum</name>
    <dbReference type="NCBI Taxonomy" id="2823693"/>
    <lineage>
        <taxon>Bacteria</taxon>
        <taxon>Pseudomonadati</taxon>
        <taxon>Pseudomonadota</taxon>
        <taxon>Alphaproteobacteria</taxon>
        <taxon>Caulobacterales</taxon>
        <taxon>Caulobacteraceae</taxon>
        <taxon>Phenylobacterium</taxon>
    </lineage>
</organism>
<evidence type="ECO:0000313" key="4">
    <source>
        <dbReference type="EMBL" id="QUD89449.1"/>
    </source>
</evidence>
<proteinExistence type="predicted"/>
<gene>
    <name evidence="4" type="ORF">KCG34_06090</name>
</gene>
<keyword evidence="1" id="KW-0285">Flavoprotein</keyword>
<evidence type="ECO:0000313" key="5">
    <source>
        <dbReference type="Proteomes" id="UP000676409"/>
    </source>
</evidence>
<dbReference type="AlphaFoldDB" id="A0A975G291"/>
<accession>A0A975G291</accession>
<sequence length="366" mass="40075">MSQPDLFAPLSFARGPAMKNRFMLAPLTNLQSHPDGTLSEDEFRWLTKRAEGGFGVTMTCAAHVQRIGQGFPGQLGVFSDAHLPGLTRLAAAIKAAGSVSMVQLHHAGMRSPKELIGEAPVCPSDNEETGARALSEAEVEQLIEDFVAAAVRSERAGFDGVEIHGAHGYILCQFLSSEINRRTDRFGGSAENRERVIREIIKGVRARCRPNFILGLRLSPERFGVKLAEIRAFAQALMSEGDIDFLDMSLWDVSKEPEEAEFKGKSLMAWFTELDRGNVRLGVAGKIMTAAKARECLEAGCDFVLIGRGAILHHDFPRLSADAAFRSVPVPVTREYLRNEGLGPAFLDYMASWKGFVAQEEQAEPA</sequence>
<dbReference type="PANTHER" id="PTHR43656:SF2">
    <property type="entry name" value="BINDING OXIDOREDUCTASE, PUTATIVE (AFU_ORTHOLOGUE AFUA_2G08260)-RELATED"/>
    <property type="match status" value="1"/>
</dbReference>
<dbReference type="SUPFAM" id="SSF51395">
    <property type="entry name" value="FMN-linked oxidoreductases"/>
    <property type="match status" value="1"/>
</dbReference>
<dbReference type="InterPro" id="IPR001155">
    <property type="entry name" value="OxRdtase_FMN_N"/>
</dbReference>
<reference evidence="4" key="1">
    <citation type="submission" date="2021-04" db="EMBL/GenBank/DDBJ databases">
        <title>The complete genome sequence of Caulobacter sp. S6.</title>
        <authorList>
            <person name="Tang Y."/>
            <person name="Ouyang W."/>
            <person name="Liu Q."/>
            <person name="Huang B."/>
            <person name="Guo Z."/>
            <person name="Lei P."/>
        </authorList>
    </citation>
    <scope>NUCLEOTIDE SEQUENCE</scope>
    <source>
        <strain evidence="4">S6</strain>
    </source>
</reference>
<dbReference type="Proteomes" id="UP000676409">
    <property type="component" value="Chromosome"/>
</dbReference>
<keyword evidence="5" id="KW-1185">Reference proteome</keyword>
<dbReference type="GO" id="GO:0016491">
    <property type="term" value="F:oxidoreductase activity"/>
    <property type="evidence" value="ECO:0007669"/>
    <property type="project" value="UniProtKB-KW"/>
</dbReference>
<dbReference type="Gene3D" id="3.20.20.70">
    <property type="entry name" value="Aldolase class I"/>
    <property type="match status" value="1"/>
</dbReference>
<dbReference type="CDD" id="cd02803">
    <property type="entry name" value="OYE_like_FMN_family"/>
    <property type="match status" value="1"/>
</dbReference>
<evidence type="ECO:0000256" key="2">
    <source>
        <dbReference type="ARBA" id="ARBA00023002"/>
    </source>
</evidence>
<feature type="domain" description="NADH:flavin oxidoreductase/NADH oxidase N-terminal" evidence="3">
    <location>
        <begin position="5"/>
        <end position="316"/>
    </location>
</feature>
<dbReference type="GO" id="GO:0010181">
    <property type="term" value="F:FMN binding"/>
    <property type="evidence" value="ECO:0007669"/>
    <property type="project" value="InterPro"/>
</dbReference>
<dbReference type="PANTHER" id="PTHR43656">
    <property type="entry name" value="BINDING OXIDOREDUCTASE, PUTATIVE (AFU_ORTHOLOGUE AFUA_2G08260)-RELATED"/>
    <property type="match status" value="1"/>
</dbReference>